<feature type="region of interest" description="Disordered" evidence="1">
    <location>
        <begin position="60"/>
        <end position="105"/>
    </location>
</feature>
<gene>
    <name evidence="2" type="ORF">AVDCRST_MAG83-2504</name>
</gene>
<evidence type="ECO:0000313" key="2">
    <source>
        <dbReference type="EMBL" id="CAA9256605.1"/>
    </source>
</evidence>
<feature type="non-terminal residue" evidence="2">
    <location>
        <position position="105"/>
    </location>
</feature>
<organism evidence="2">
    <name type="scientific">uncultured Arthrobacter sp</name>
    <dbReference type="NCBI Taxonomy" id="114050"/>
    <lineage>
        <taxon>Bacteria</taxon>
        <taxon>Bacillati</taxon>
        <taxon>Actinomycetota</taxon>
        <taxon>Actinomycetes</taxon>
        <taxon>Micrococcales</taxon>
        <taxon>Micrococcaceae</taxon>
        <taxon>Arthrobacter</taxon>
        <taxon>environmental samples</taxon>
    </lineage>
</organism>
<dbReference type="EMBL" id="CADCTE010000139">
    <property type="protein sequence ID" value="CAA9256605.1"/>
    <property type="molecule type" value="Genomic_DNA"/>
</dbReference>
<evidence type="ECO:0000256" key="1">
    <source>
        <dbReference type="SAM" id="MobiDB-lite"/>
    </source>
</evidence>
<accession>A0A6J4IQE9</accession>
<proteinExistence type="predicted"/>
<protein>
    <submittedName>
        <fullName evidence="2">Uncharacterized protein</fullName>
    </submittedName>
</protein>
<name>A0A6J4IQE9_9MICC</name>
<sequence>AYLRVRLQGLRPCLRHPAGFFRRVAHRLPRLLGCAAQEVQQRGRRLQGLRVLPQRFPGHPFLRRAEGNDGRFRREAGSGRGKGTGQEGRLRSSRRGARGGQGRFL</sequence>
<feature type="non-terminal residue" evidence="2">
    <location>
        <position position="1"/>
    </location>
</feature>
<feature type="compositionally biased region" description="Basic and acidic residues" evidence="1">
    <location>
        <begin position="63"/>
        <end position="77"/>
    </location>
</feature>
<dbReference type="AlphaFoldDB" id="A0A6J4IQE9"/>
<reference evidence="2" key="1">
    <citation type="submission" date="2020-02" db="EMBL/GenBank/DDBJ databases">
        <authorList>
            <person name="Meier V. D."/>
        </authorList>
    </citation>
    <scope>NUCLEOTIDE SEQUENCE</scope>
    <source>
        <strain evidence="2">AVDCRST_MAG83</strain>
    </source>
</reference>